<proteinExistence type="predicted"/>
<protein>
    <submittedName>
        <fullName evidence="2">Uncharacterized protein</fullName>
    </submittedName>
</protein>
<evidence type="ECO:0000256" key="1">
    <source>
        <dbReference type="SAM" id="MobiDB-lite"/>
    </source>
</evidence>
<dbReference type="Proteomes" id="UP000309668">
    <property type="component" value="Unassembled WGS sequence"/>
</dbReference>
<dbReference type="RefSeq" id="WP_138618270.1">
    <property type="nucleotide sequence ID" value="NZ_VCAO01000004.1"/>
</dbReference>
<feature type="region of interest" description="Disordered" evidence="1">
    <location>
        <begin position="1"/>
        <end position="38"/>
    </location>
</feature>
<dbReference type="AlphaFoldDB" id="A0A5S3P2X1"/>
<comment type="caution">
    <text evidence="2">The sequence shown here is derived from an EMBL/GenBank/DDBJ whole genome shotgun (WGS) entry which is preliminary data.</text>
</comment>
<reference evidence="2 3" key="1">
    <citation type="submission" date="2019-05" db="EMBL/GenBank/DDBJ databases">
        <title>Erythrobacter marisflavi sp. nov., isolated from isolated from water of an estuary environment.</title>
        <authorList>
            <person name="Yoon J.-H."/>
        </authorList>
    </citation>
    <scope>NUCLEOTIDE SEQUENCE [LARGE SCALE GENOMIC DNA]</scope>
    <source>
        <strain evidence="2 3">KEM-5</strain>
    </source>
</reference>
<gene>
    <name evidence="2" type="ORF">FEV51_09350</name>
</gene>
<keyword evidence="3" id="KW-1185">Reference proteome</keyword>
<dbReference type="EMBL" id="VCAO01000004">
    <property type="protein sequence ID" value="TMM47269.1"/>
    <property type="molecule type" value="Genomic_DNA"/>
</dbReference>
<name>A0A5S3P2X1_9SPHN</name>
<organism evidence="2 3">
    <name type="scientific">Qipengyuania marisflavi</name>
    <dbReference type="NCBI Taxonomy" id="2486356"/>
    <lineage>
        <taxon>Bacteria</taxon>
        <taxon>Pseudomonadati</taxon>
        <taxon>Pseudomonadota</taxon>
        <taxon>Alphaproteobacteria</taxon>
        <taxon>Sphingomonadales</taxon>
        <taxon>Erythrobacteraceae</taxon>
        <taxon>Qipengyuania</taxon>
    </lineage>
</organism>
<evidence type="ECO:0000313" key="2">
    <source>
        <dbReference type="EMBL" id="TMM47269.1"/>
    </source>
</evidence>
<accession>A0A5S3P2X1</accession>
<sequence>MPTGDDIADLLGGGGESAEAKDASVRGNGPEQPRNASQLDIVQVNDPKDAPTVFSDGLLFATLVNGGVRLQFAEYVPHATNGPNPGLKTRVVANVVMPLEGYRGMMDYLSSVNGPYIFGEEAADAE</sequence>
<evidence type="ECO:0000313" key="3">
    <source>
        <dbReference type="Proteomes" id="UP000309668"/>
    </source>
</evidence>